<feature type="non-terminal residue" evidence="1">
    <location>
        <position position="1"/>
    </location>
</feature>
<reference evidence="1 2" key="1">
    <citation type="submission" date="2017-06" db="EMBL/GenBank/DDBJ databases">
        <title>A platform for efficient transgenesis in Macrostomum lignano, a flatworm model organism for stem cell research.</title>
        <authorList>
            <person name="Berezikov E."/>
        </authorList>
    </citation>
    <scope>NUCLEOTIDE SEQUENCE [LARGE SCALE GENOMIC DNA]</scope>
    <source>
        <strain evidence="1">DV1</strain>
        <tissue evidence="1">Whole organism</tissue>
    </source>
</reference>
<evidence type="ECO:0000313" key="2">
    <source>
        <dbReference type="Proteomes" id="UP000215902"/>
    </source>
</evidence>
<dbReference type="Gene3D" id="3.30.420.10">
    <property type="entry name" value="Ribonuclease H-like superfamily/Ribonuclease H"/>
    <property type="match status" value="1"/>
</dbReference>
<dbReference type="InterPro" id="IPR052709">
    <property type="entry name" value="Transposase-MT_Hybrid"/>
</dbReference>
<dbReference type="InterPro" id="IPR036397">
    <property type="entry name" value="RNaseH_sf"/>
</dbReference>
<protein>
    <submittedName>
        <fullName evidence="1">Uncharacterized protein</fullName>
    </submittedName>
</protein>
<dbReference type="STRING" id="282301.A0A267FZB1"/>
<dbReference type="GO" id="GO:0003676">
    <property type="term" value="F:nucleic acid binding"/>
    <property type="evidence" value="ECO:0007669"/>
    <property type="project" value="InterPro"/>
</dbReference>
<evidence type="ECO:0000313" key="1">
    <source>
        <dbReference type="EMBL" id="PAA78437.1"/>
    </source>
</evidence>
<accession>A0A267FZB1</accession>
<keyword evidence="2" id="KW-1185">Reference proteome</keyword>
<dbReference type="EMBL" id="NIVC01000690">
    <property type="protein sequence ID" value="PAA78437.1"/>
    <property type="molecule type" value="Genomic_DNA"/>
</dbReference>
<name>A0A267FZB1_9PLAT</name>
<gene>
    <name evidence="1" type="ORF">BOX15_Mlig030671g1</name>
</gene>
<organism evidence="1 2">
    <name type="scientific">Macrostomum lignano</name>
    <dbReference type="NCBI Taxonomy" id="282301"/>
    <lineage>
        <taxon>Eukaryota</taxon>
        <taxon>Metazoa</taxon>
        <taxon>Spiralia</taxon>
        <taxon>Lophotrochozoa</taxon>
        <taxon>Platyhelminthes</taxon>
        <taxon>Rhabditophora</taxon>
        <taxon>Macrostomorpha</taxon>
        <taxon>Macrostomida</taxon>
        <taxon>Macrostomidae</taxon>
        <taxon>Macrostomum</taxon>
    </lineage>
</organism>
<dbReference type="PANTHER" id="PTHR46060:SF3">
    <property type="entry name" value="PROTEIN GVQW3"/>
    <property type="match status" value="1"/>
</dbReference>
<comment type="caution">
    <text evidence="1">The sequence shown here is derived from an EMBL/GenBank/DDBJ whole genome shotgun (WGS) entry which is preliminary data.</text>
</comment>
<proteinExistence type="predicted"/>
<dbReference type="PANTHER" id="PTHR46060">
    <property type="entry name" value="MARINER MOS1 TRANSPOSASE-LIKE PROTEIN"/>
    <property type="match status" value="1"/>
</dbReference>
<dbReference type="Proteomes" id="UP000215902">
    <property type="component" value="Unassembled WGS sequence"/>
</dbReference>
<dbReference type="AlphaFoldDB" id="A0A267FZB1"/>
<dbReference type="OrthoDB" id="6085162at2759"/>
<sequence>WRTLRSKPIHLSDVLWQWDNARPHVARSVQQYMESCGVQLVFQSPYSPDFNLCDRFLFSWMKTDLSRRVFSDHNEVREAALQWARGLDEDCLKREVQRLVDHFQAVINARGDYITN</sequence>